<evidence type="ECO:0000256" key="1">
    <source>
        <dbReference type="SAM" id="Phobius"/>
    </source>
</evidence>
<feature type="domain" description="DUF1468" evidence="2">
    <location>
        <begin position="13"/>
        <end position="154"/>
    </location>
</feature>
<dbReference type="EMBL" id="CAEZZY010000033">
    <property type="protein sequence ID" value="CAB4775951.1"/>
    <property type="molecule type" value="Genomic_DNA"/>
</dbReference>
<evidence type="ECO:0000259" key="2">
    <source>
        <dbReference type="Pfam" id="PF07331"/>
    </source>
</evidence>
<protein>
    <submittedName>
        <fullName evidence="3">Unannotated protein</fullName>
    </submittedName>
</protein>
<keyword evidence="1" id="KW-0812">Transmembrane</keyword>
<sequence>MKSKKIGGELAFAGSLLILGLVVLYDTSRMLVPPGSGTVGPQIFPYLISGFVIAISIGLFIQVLRGNLGVPEGTEFGEVIDKTDYKSLAMVAGSMLTYPLLIERAGFVIATTVAFFGVSFAYGAKKLVKNLVISIIFSLIVYFVFSKGLNVGLPAGILKVLE</sequence>
<reference evidence="3" key="1">
    <citation type="submission" date="2020-05" db="EMBL/GenBank/DDBJ databases">
        <authorList>
            <person name="Chiriac C."/>
            <person name="Salcher M."/>
            <person name="Ghai R."/>
            <person name="Kavagutti S V."/>
        </authorList>
    </citation>
    <scope>NUCLEOTIDE SEQUENCE</scope>
</reference>
<keyword evidence="1" id="KW-0472">Membrane</keyword>
<dbReference type="InterPro" id="IPR009936">
    <property type="entry name" value="DUF1468"/>
</dbReference>
<name>A0A6J6VTV4_9ZZZZ</name>
<dbReference type="Pfam" id="PF07331">
    <property type="entry name" value="TctB"/>
    <property type="match status" value="1"/>
</dbReference>
<keyword evidence="1" id="KW-1133">Transmembrane helix</keyword>
<feature type="transmembrane region" description="Helical" evidence="1">
    <location>
        <begin position="131"/>
        <end position="149"/>
    </location>
</feature>
<organism evidence="3">
    <name type="scientific">freshwater metagenome</name>
    <dbReference type="NCBI Taxonomy" id="449393"/>
    <lineage>
        <taxon>unclassified sequences</taxon>
        <taxon>metagenomes</taxon>
        <taxon>ecological metagenomes</taxon>
    </lineage>
</organism>
<evidence type="ECO:0000313" key="3">
    <source>
        <dbReference type="EMBL" id="CAB4775951.1"/>
    </source>
</evidence>
<evidence type="ECO:0000313" key="4">
    <source>
        <dbReference type="EMBL" id="CAB4951637.1"/>
    </source>
</evidence>
<feature type="transmembrane region" description="Helical" evidence="1">
    <location>
        <begin position="107"/>
        <end position="124"/>
    </location>
</feature>
<dbReference type="EMBL" id="CAFBNK010000112">
    <property type="protein sequence ID" value="CAB4951637.1"/>
    <property type="molecule type" value="Genomic_DNA"/>
</dbReference>
<dbReference type="AlphaFoldDB" id="A0A6J6VTV4"/>
<feature type="transmembrane region" description="Helical" evidence="1">
    <location>
        <begin position="45"/>
        <end position="64"/>
    </location>
</feature>
<proteinExistence type="predicted"/>
<feature type="transmembrane region" description="Helical" evidence="1">
    <location>
        <begin position="7"/>
        <end position="25"/>
    </location>
</feature>
<accession>A0A6J6VTV4</accession>
<gene>
    <name evidence="3" type="ORF">UFOPK2928_00445</name>
    <name evidence="4" type="ORF">UFOPK3786_00634</name>
</gene>